<keyword evidence="6" id="KW-1185">Reference proteome</keyword>
<gene>
    <name evidence="5" type="ORF">NBRC116591_03830</name>
</gene>
<keyword evidence="3" id="KW-0560">Oxidoreductase</keyword>
<dbReference type="Proteomes" id="UP001465153">
    <property type="component" value="Unassembled WGS sequence"/>
</dbReference>
<dbReference type="Gene3D" id="3.40.50.720">
    <property type="entry name" value="NAD(P)-binding Rossmann-like Domain"/>
    <property type="match status" value="1"/>
</dbReference>
<dbReference type="PRINTS" id="PR00081">
    <property type="entry name" value="GDHRDH"/>
</dbReference>
<dbReference type="PANTHER" id="PTHR43963:SF6">
    <property type="entry name" value="CHAIN DEHYDROGENASE FAMILY PROTEIN, PUTATIVE (AFU_ORTHOLOGUE AFUA_3G15350)-RELATED"/>
    <property type="match status" value="1"/>
</dbReference>
<dbReference type="PANTHER" id="PTHR43963">
    <property type="entry name" value="CARBONYL REDUCTASE 1-RELATED"/>
    <property type="match status" value="1"/>
</dbReference>
<dbReference type="InterPro" id="IPR036291">
    <property type="entry name" value="NAD(P)-bd_dom_sf"/>
</dbReference>
<evidence type="ECO:0000256" key="4">
    <source>
        <dbReference type="RuleBase" id="RU000363"/>
    </source>
</evidence>
<comment type="similarity">
    <text evidence="1 4">Belongs to the short-chain dehydrogenases/reductases (SDR) family.</text>
</comment>
<evidence type="ECO:0000256" key="2">
    <source>
        <dbReference type="ARBA" id="ARBA00022857"/>
    </source>
</evidence>
<sequence length="236" mass="26198">MQKKIALVTGANKGIGLEICRQLIANDIHVLMACRDLTKGEKAQNKLATQLTDVKKHSTLVQLDVTNKNDVQALATTWCQEGIDILVNNAGISRGVAKTVITESEEDARLTLETNFWGAWRLSRLCLAHMKATGYGRIVNISSGHGTYAKLDRHNPGYRLSKLALNGLTKMLDDEVKTFDNILINAMTPGWVRTHLGGLRANRSVEEGADTAVWLCLNDDQQIRGGLYKDREIFPW</sequence>
<reference evidence="5 6" key="1">
    <citation type="submission" date="2024-04" db="EMBL/GenBank/DDBJ databases">
        <title>Draft genome sequence of Sessilibacter corallicola NBRC 116591.</title>
        <authorList>
            <person name="Miyakawa T."/>
            <person name="Kusuya Y."/>
            <person name="Miura T."/>
        </authorList>
    </citation>
    <scope>NUCLEOTIDE SEQUENCE [LARGE SCALE GENOMIC DNA]</scope>
    <source>
        <strain evidence="5 6">KU-00831-HH</strain>
    </source>
</reference>
<dbReference type="RefSeq" id="WP_353301474.1">
    <property type="nucleotide sequence ID" value="NZ_BAABWN010000001.1"/>
</dbReference>
<organism evidence="5 6">
    <name type="scientific">Sessilibacter corallicola</name>
    <dbReference type="NCBI Taxonomy" id="2904075"/>
    <lineage>
        <taxon>Bacteria</taxon>
        <taxon>Pseudomonadati</taxon>
        <taxon>Pseudomonadota</taxon>
        <taxon>Gammaproteobacteria</taxon>
        <taxon>Cellvibrionales</taxon>
        <taxon>Cellvibrionaceae</taxon>
        <taxon>Sessilibacter</taxon>
    </lineage>
</organism>
<proteinExistence type="inferred from homology"/>
<evidence type="ECO:0000313" key="5">
    <source>
        <dbReference type="EMBL" id="GAA6166573.1"/>
    </source>
</evidence>
<keyword evidence="2" id="KW-0521">NADP</keyword>
<accession>A0ABQ0A4I4</accession>
<dbReference type="EMBL" id="BAABWN010000001">
    <property type="protein sequence ID" value="GAA6166573.1"/>
    <property type="molecule type" value="Genomic_DNA"/>
</dbReference>
<evidence type="ECO:0000256" key="3">
    <source>
        <dbReference type="ARBA" id="ARBA00023002"/>
    </source>
</evidence>
<name>A0ABQ0A4I4_9GAMM</name>
<dbReference type="SUPFAM" id="SSF51735">
    <property type="entry name" value="NAD(P)-binding Rossmann-fold domains"/>
    <property type="match status" value="1"/>
</dbReference>
<protein>
    <submittedName>
        <fullName evidence="5">SDR family oxidoreductase</fullName>
    </submittedName>
</protein>
<evidence type="ECO:0000256" key="1">
    <source>
        <dbReference type="ARBA" id="ARBA00006484"/>
    </source>
</evidence>
<evidence type="ECO:0000313" key="6">
    <source>
        <dbReference type="Proteomes" id="UP001465153"/>
    </source>
</evidence>
<comment type="caution">
    <text evidence="5">The sequence shown here is derived from an EMBL/GenBank/DDBJ whole genome shotgun (WGS) entry which is preliminary data.</text>
</comment>
<dbReference type="PRINTS" id="PR00080">
    <property type="entry name" value="SDRFAMILY"/>
</dbReference>
<dbReference type="InterPro" id="IPR002347">
    <property type="entry name" value="SDR_fam"/>
</dbReference>
<dbReference type="Pfam" id="PF00106">
    <property type="entry name" value="adh_short"/>
    <property type="match status" value="1"/>
</dbReference>